<feature type="region of interest" description="Disordered" evidence="8">
    <location>
        <begin position="431"/>
        <end position="459"/>
    </location>
</feature>
<feature type="transmembrane region" description="Helical" evidence="9">
    <location>
        <begin position="347"/>
        <end position="367"/>
    </location>
</feature>
<dbReference type="RefSeq" id="WP_051846137.1">
    <property type="nucleotide sequence ID" value="NZ_BJMM01000009.1"/>
</dbReference>
<dbReference type="GO" id="GO:0042907">
    <property type="term" value="F:xanthine transmembrane transporter activity"/>
    <property type="evidence" value="ECO:0007669"/>
    <property type="project" value="TreeGrafter"/>
</dbReference>
<feature type="transmembrane region" description="Helical" evidence="9">
    <location>
        <begin position="131"/>
        <end position="151"/>
    </location>
</feature>
<comment type="subcellular location">
    <subcellularLocation>
        <location evidence="1">Cell membrane</location>
        <topology evidence="1">Multi-pass membrane protein</topology>
    </subcellularLocation>
</comment>
<feature type="transmembrane region" description="Helical" evidence="9">
    <location>
        <begin position="404"/>
        <end position="426"/>
    </location>
</feature>
<feature type="transmembrane region" description="Helical" evidence="9">
    <location>
        <begin position="105"/>
        <end position="124"/>
    </location>
</feature>
<feature type="transmembrane region" description="Helical" evidence="9">
    <location>
        <begin position="50"/>
        <end position="68"/>
    </location>
</feature>
<evidence type="ECO:0000256" key="9">
    <source>
        <dbReference type="SAM" id="Phobius"/>
    </source>
</evidence>
<dbReference type="NCBIfam" id="NF037981">
    <property type="entry name" value="NCS2_1"/>
    <property type="match status" value="1"/>
</dbReference>
<dbReference type="EMBL" id="BJMM01000009">
    <property type="protein sequence ID" value="GEB49843.1"/>
    <property type="molecule type" value="Genomic_DNA"/>
</dbReference>
<dbReference type="GO" id="GO:0005886">
    <property type="term" value="C:plasma membrane"/>
    <property type="evidence" value="ECO:0007669"/>
    <property type="project" value="UniProtKB-SubCell"/>
</dbReference>
<dbReference type="Pfam" id="PF00860">
    <property type="entry name" value="Xan_ur_permease"/>
    <property type="match status" value="1"/>
</dbReference>
<gene>
    <name evidence="10" type="ORF">SCA03_23940</name>
</gene>
<keyword evidence="7 9" id="KW-0472">Membrane</keyword>
<proteinExistence type="inferred from homology"/>
<keyword evidence="5 9" id="KW-0812">Transmembrane</keyword>
<accession>A0A4Y3QZ32</accession>
<keyword evidence="11" id="KW-1185">Reference proteome</keyword>
<dbReference type="PANTHER" id="PTHR42810:SF4">
    <property type="entry name" value="URIC ACID TRANSPORTER UACT"/>
    <property type="match status" value="1"/>
</dbReference>
<name>A0A4Y3QZ32_STRCI</name>
<feature type="transmembrane region" description="Helical" evidence="9">
    <location>
        <begin position="195"/>
        <end position="214"/>
    </location>
</feature>
<feature type="transmembrane region" description="Helical" evidence="9">
    <location>
        <begin position="12"/>
        <end position="38"/>
    </location>
</feature>
<evidence type="ECO:0000256" key="8">
    <source>
        <dbReference type="SAM" id="MobiDB-lite"/>
    </source>
</evidence>
<keyword evidence="3" id="KW-0813">Transport</keyword>
<dbReference type="NCBIfam" id="TIGR03173">
    <property type="entry name" value="pbuX"/>
    <property type="match status" value="1"/>
</dbReference>
<evidence type="ECO:0000256" key="6">
    <source>
        <dbReference type="ARBA" id="ARBA00022989"/>
    </source>
</evidence>
<evidence type="ECO:0000256" key="5">
    <source>
        <dbReference type="ARBA" id="ARBA00022692"/>
    </source>
</evidence>
<feature type="transmembrane region" description="Helical" evidence="9">
    <location>
        <begin position="379"/>
        <end position="398"/>
    </location>
</feature>
<dbReference type="InterPro" id="IPR017588">
    <property type="entry name" value="UacT-like"/>
</dbReference>
<evidence type="ECO:0000256" key="3">
    <source>
        <dbReference type="ARBA" id="ARBA00022448"/>
    </source>
</evidence>
<evidence type="ECO:0000313" key="11">
    <source>
        <dbReference type="Proteomes" id="UP000319210"/>
    </source>
</evidence>
<feature type="transmembrane region" description="Helical" evidence="9">
    <location>
        <begin position="318"/>
        <end position="341"/>
    </location>
</feature>
<dbReference type="PANTHER" id="PTHR42810">
    <property type="entry name" value="PURINE PERMEASE C1399.01C-RELATED"/>
    <property type="match status" value="1"/>
</dbReference>
<comment type="similarity">
    <text evidence="2">Belongs to the nucleobase:cation symporter-2 (NCS2) (TC 2.A.40) family.</text>
</comment>
<organism evidence="10 11">
    <name type="scientific">Streptomyces cacaoi</name>
    <dbReference type="NCBI Taxonomy" id="1898"/>
    <lineage>
        <taxon>Bacteria</taxon>
        <taxon>Bacillati</taxon>
        <taxon>Actinomycetota</taxon>
        <taxon>Actinomycetes</taxon>
        <taxon>Kitasatosporales</taxon>
        <taxon>Streptomycetaceae</taxon>
        <taxon>Streptomyces</taxon>
    </lineage>
</organism>
<reference evidence="10 11" key="1">
    <citation type="submission" date="2019-06" db="EMBL/GenBank/DDBJ databases">
        <title>Whole genome shotgun sequence of Streptomyces cacaoi subsp. cacaoi NBRC 12748.</title>
        <authorList>
            <person name="Hosoyama A."/>
            <person name="Uohara A."/>
            <person name="Ohji S."/>
            <person name="Ichikawa N."/>
        </authorList>
    </citation>
    <scope>NUCLEOTIDE SEQUENCE [LARGE SCALE GENOMIC DNA]</scope>
    <source>
        <strain evidence="10 11">NBRC 12748</strain>
    </source>
</reference>
<dbReference type="InterPro" id="IPR006042">
    <property type="entry name" value="Xan_ur_permease"/>
</dbReference>
<evidence type="ECO:0000256" key="7">
    <source>
        <dbReference type="ARBA" id="ARBA00023136"/>
    </source>
</evidence>
<evidence type="ECO:0000256" key="4">
    <source>
        <dbReference type="ARBA" id="ARBA00022475"/>
    </source>
</evidence>
<dbReference type="OrthoDB" id="9805749at2"/>
<dbReference type="AlphaFoldDB" id="A0A4Y3QZ32"/>
<keyword evidence="6 9" id="KW-1133">Transmembrane helix</keyword>
<feature type="transmembrane region" description="Helical" evidence="9">
    <location>
        <begin position="80"/>
        <end position="99"/>
    </location>
</feature>
<evidence type="ECO:0000313" key="10">
    <source>
        <dbReference type="EMBL" id="GEB49843.1"/>
    </source>
</evidence>
<feature type="transmembrane region" description="Helical" evidence="9">
    <location>
        <begin position="241"/>
        <end position="264"/>
    </location>
</feature>
<sequence>MEDARHPVDLRPAWGPLLLLGIQHVLVMYTGSIAVPLMFGAAAGLPHETVALLIDADLLVAGVITLLQSIGVGRILGVRLPIVAGAGFSAVAPMILIAQQYGMPAVYGSMLASGVFGLLVAAPFARLTRLFPPVVGGSVITVIGLSLLGVGTDMVAGDDPSSPGYAAPSRLLLAGGVLALIVVLMRLFRGFLGQVAVLIGLLAGTAAAVPLGYADFSGAGDGAWLGVPGPFHFGPPEFPPAAVASLCVVMLVIFTESTASMIAVAEMTDRTLTPGDLGRGLAADGLSGILAGAMNSFPDTVFAENLGLVEMTRVRSRWVTAVAGALLVVLGCVPRLGSVIASLPDPVVGSAALVMFAIVAGVGIRILRRVDFDGTHNLLVIAVSLVAGMVPVTAPHIYDRLPDALRIVFGNAITCTALTAFTLNLLSNHLPHRTHRPGPQPSEKAPATPGEPAQSPSET</sequence>
<dbReference type="NCBIfam" id="TIGR00801">
    <property type="entry name" value="ncs2"/>
    <property type="match status" value="1"/>
</dbReference>
<comment type="caution">
    <text evidence="10">The sequence shown here is derived from an EMBL/GenBank/DDBJ whole genome shotgun (WGS) entry which is preliminary data.</text>
</comment>
<evidence type="ECO:0000256" key="1">
    <source>
        <dbReference type="ARBA" id="ARBA00004651"/>
    </source>
</evidence>
<evidence type="ECO:0000256" key="2">
    <source>
        <dbReference type="ARBA" id="ARBA00008821"/>
    </source>
</evidence>
<dbReference type="InterPro" id="IPR006043">
    <property type="entry name" value="NCS2"/>
</dbReference>
<keyword evidence="4" id="KW-1003">Cell membrane</keyword>
<feature type="transmembrane region" description="Helical" evidence="9">
    <location>
        <begin position="171"/>
        <end position="188"/>
    </location>
</feature>
<dbReference type="Proteomes" id="UP000319210">
    <property type="component" value="Unassembled WGS sequence"/>
</dbReference>
<protein>
    <submittedName>
        <fullName evidence="10">Xanthine/uracil permease</fullName>
    </submittedName>
</protein>